<gene>
    <name evidence="1" type="ORF">SFRICE_032772</name>
</gene>
<accession>A0A2H1WH68</accession>
<sequence length="66" mass="7511">MQNFFEGGNHPITSPVLGETRGSVMLLLTKNHPVPTLRAGAPVSTDSLQNAYQWRVLDWRQFRLLF</sequence>
<proteinExistence type="predicted"/>
<evidence type="ECO:0000313" key="1">
    <source>
        <dbReference type="EMBL" id="SOQ52415.1"/>
    </source>
</evidence>
<protein>
    <submittedName>
        <fullName evidence="1">SFRICE_032772</fullName>
    </submittedName>
</protein>
<dbReference type="EMBL" id="ODYU01008649">
    <property type="protein sequence ID" value="SOQ52415.1"/>
    <property type="molecule type" value="Genomic_DNA"/>
</dbReference>
<name>A0A2H1WH68_SPOFR</name>
<organism evidence="1">
    <name type="scientific">Spodoptera frugiperda</name>
    <name type="common">Fall armyworm</name>
    <dbReference type="NCBI Taxonomy" id="7108"/>
    <lineage>
        <taxon>Eukaryota</taxon>
        <taxon>Metazoa</taxon>
        <taxon>Ecdysozoa</taxon>
        <taxon>Arthropoda</taxon>
        <taxon>Hexapoda</taxon>
        <taxon>Insecta</taxon>
        <taxon>Pterygota</taxon>
        <taxon>Neoptera</taxon>
        <taxon>Endopterygota</taxon>
        <taxon>Lepidoptera</taxon>
        <taxon>Glossata</taxon>
        <taxon>Ditrysia</taxon>
        <taxon>Noctuoidea</taxon>
        <taxon>Noctuidae</taxon>
        <taxon>Amphipyrinae</taxon>
        <taxon>Spodoptera</taxon>
    </lineage>
</organism>
<reference evidence="1" key="1">
    <citation type="submission" date="2016-07" db="EMBL/GenBank/DDBJ databases">
        <authorList>
            <person name="Bretaudeau A."/>
        </authorList>
    </citation>
    <scope>NUCLEOTIDE SEQUENCE</scope>
    <source>
        <strain evidence="1">Rice</strain>
        <tissue evidence="1">Whole body</tissue>
    </source>
</reference>
<dbReference type="AlphaFoldDB" id="A0A2H1WH68"/>